<sequence length="956" mass="101768">MPDLARLTIAVDHTQVAEGDKKLGALATTADRAEASLAKMGRVMAGLGVVAGLGIAAKQVYSTNAEFERLNTSLVTVMKSQARANQVFGELTDFAAKTPFQLGEVTSAYIMMRARGLDPTMTTMTSLGNLASGMGRSFQDTIGAVGSLAAGEIEPMKQLGFSVMTIGDQVRLSSGGVSETVSRNAYEISKAVARISDVKFAGGMERQIETLGGAFSNLQDQVSASIYKMGQGGFNENVRVGMQELTRSISDATPAATAFFTSVVSGSVDSVKWLGEHRNAVLSLGSAYLTLRAGLAYGSVVSEFGSPKTGSDAGLGSKLRGMTDYLQSLKMARIESVAYAENEVRNTAITLASAQAQRSKATAIAVGTASAFEAAAVQRMIALQEAQVTAATEAHTVALAKQALAQRANTVAAGAGSLATTGFKTIVTALGGPISATVTALVAAGTAAYFFRDSFKSSATSALEESKKLTEQLDKELIALKERNKARAEGKNYIIGAGDADIQSIVSMRNQVAEAEQRVAALKANLATASRTSSGSVYGGDSGETEFERITAELDQENATLTRLNASLTQHVNRLKAVQVEKQAASDAAAEASRKESEAQAKKAKEEMAAQLRAQEAQKLVEEHKTSVRDLTKKNIVGLAELQMPFGGAATSEIERSIAELYANAKRLKYTASEMRLVDEQVRQMREKASGKLNYQAAEDSRADEQKRLRDSLDLQYAQAKAAENFMFAEADAATRLRDEDAKLSAQKAVLNQLYQDGNVTMPEYRDRMMELERQAHIMTGTFGDLRDTINNWASDSANSFVDFCFTGKNAFGDLITSMLKDLARLAVQKNITEPLFAGFSSWLGSLGGGGNDFTPTLSTVNVPPLATGTNYVPQDMLALIHEGEAVVPKQYNTGATGAVQNLTVQINIDRSGSATTTTKGEDDAMSKRLIERMRGVAQEELYNAQRAGGMMAGGR</sequence>
<dbReference type="AlphaFoldDB" id="A0AA48GMT5"/>
<dbReference type="RefSeq" id="WP_316415305.1">
    <property type="nucleotide sequence ID" value="NZ_AP027080.1"/>
</dbReference>
<dbReference type="PANTHER" id="PTHR45615:SF80">
    <property type="entry name" value="GRIP DOMAIN-CONTAINING PROTEIN"/>
    <property type="match status" value="1"/>
</dbReference>
<feature type="coiled-coil region" evidence="1">
    <location>
        <begin position="463"/>
        <end position="634"/>
    </location>
</feature>
<dbReference type="EMBL" id="AP027080">
    <property type="protein sequence ID" value="BDU72400.1"/>
    <property type="molecule type" value="Genomic_DNA"/>
</dbReference>
<dbReference type="PANTHER" id="PTHR45615">
    <property type="entry name" value="MYOSIN HEAVY CHAIN, NON-MUSCLE"/>
    <property type="match status" value="1"/>
</dbReference>
<name>A0AA48GMT5_9BACT</name>
<gene>
    <name evidence="4" type="ORF">METEAL_15740</name>
</gene>
<keyword evidence="1" id="KW-0175">Coiled coil</keyword>
<dbReference type="InterPro" id="IPR013491">
    <property type="entry name" value="Tape_meas_N"/>
</dbReference>
<dbReference type="InterPro" id="IPR006431">
    <property type="entry name" value="Phage_tape_meas_C"/>
</dbReference>
<dbReference type="Proteomes" id="UP001238179">
    <property type="component" value="Chromosome"/>
</dbReference>
<evidence type="ECO:0000256" key="1">
    <source>
        <dbReference type="SAM" id="Coils"/>
    </source>
</evidence>
<protein>
    <recommendedName>
        <fullName evidence="6">Tape measure domain-containing protein</fullName>
    </recommendedName>
</protein>
<evidence type="ECO:0000313" key="5">
    <source>
        <dbReference type="Proteomes" id="UP001238179"/>
    </source>
</evidence>
<evidence type="ECO:0000313" key="4">
    <source>
        <dbReference type="EMBL" id="BDU72400.1"/>
    </source>
</evidence>
<feature type="domain" description="Bacteriophage tail tape measure C-terminal" evidence="2">
    <location>
        <begin position="782"/>
        <end position="836"/>
    </location>
</feature>
<evidence type="ECO:0000259" key="2">
    <source>
        <dbReference type="Pfam" id="PF09718"/>
    </source>
</evidence>
<dbReference type="Pfam" id="PF09718">
    <property type="entry name" value="Tape_meas_lam_C"/>
    <property type="match status" value="1"/>
</dbReference>
<dbReference type="KEGG" id="msil:METEAL_15740"/>
<evidence type="ECO:0000259" key="3">
    <source>
        <dbReference type="Pfam" id="PF20155"/>
    </source>
</evidence>
<reference evidence="5" key="1">
    <citation type="journal article" date="2023" name="Int. J. Syst. Evol. Microbiol.">
        <title>Mesoterricola silvestris gen. nov., sp. nov., Mesoterricola sediminis sp. nov., Geothrix oryzae sp. nov., Geothrix edaphica sp. nov., Geothrix rubra sp. nov., and Geothrix limicola sp. nov., six novel members of Acidobacteriota isolated from soils.</title>
        <authorList>
            <person name="Itoh H."/>
            <person name="Sugisawa Y."/>
            <person name="Mise K."/>
            <person name="Xu Z."/>
            <person name="Kuniyasu M."/>
            <person name="Ushijima N."/>
            <person name="Kawano K."/>
            <person name="Kobayashi E."/>
            <person name="Shiratori Y."/>
            <person name="Masuda Y."/>
            <person name="Senoo K."/>
        </authorList>
    </citation>
    <scope>NUCLEOTIDE SEQUENCE [LARGE SCALE GENOMIC DNA]</scope>
    <source>
        <strain evidence="5">W79</strain>
    </source>
</reference>
<evidence type="ECO:0008006" key="6">
    <source>
        <dbReference type="Google" id="ProtNLM"/>
    </source>
</evidence>
<dbReference type="Pfam" id="PF20155">
    <property type="entry name" value="TMP_3"/>
    <property type="match status" value="1"/>
</dbReference>
<feature type="domain" description="Tape measure protein N-terminal" evidence="3">
    <location>
        <begin position="58"/>
        <end position="145"/>
    </location>
</feature>
<accession>A0AA48GMT5</accession>
<proteinExistence type="predicted"/>
<keyword evidence="5" id="KW-1185">Reference proteome</keyword>
<organism evidence="4 5">
    <name type="scientific">Mesoterricola silvestris</name>
    <dbReference type="NCBI Taxonomy" id="2927979"/>
    <lineage>
        <taxon>Bacteria</taxon>
        <taxon>Pseudomonadati</taxon>
        <taxon>Acidobacteriota</taxon>
        <taxon>Holophagae</taxon>
        <taxon>Holophagales</taxon>
        <taxon>Holophagaceae</taxon>
        <taxon>Mesoterricola</taxon>
    </lineage>
</organism>